<accession>A0ABZ2XV16</accession>
<comment type="similarity">
    <text evidence="2">Belongs to the COQ9 family.</text>
</comment>
<gene>
    <name evidence="8" type="ORF">QEZ52_04435</name>
</gene>
<evidence type="ECO:0000256" key="4">
    <source>
        <dbReference type="ARBA" id="ARBA00022946"/>
    </source>
</evidence>
<dbReference type="EMBL" id="CP123584">
    <property type="protein sequence ID" value="WZK89802.1"/>
    <property type="molecule type" value="Genomic_DNA"/>
</dbReference>
<evidence type="ECO:0000256" key="5">
    <source>
        <dbReference type="ARBA" id="ARBA00023121"/>
    </source>
</evidence>
<name>A0ABZ2XV16_9RHOB</name>
<evidence type="ECO:0000256" key="1">
    <source>
        <dbReference type="ARBA" id="ARBA00004749"/>
    </source>
</evidence>
<dbReference type="Proteomes" id="UP001623232">
    <property type="component" value="Chromosome"/>
</dbReference>
<comment type="pathway">
    <text evidence="1">Cofactor biosynthesis; ubiquinone biosynthesis.</text>
</comment>
<dbReference type="RefSeq" id="WP_406648252.1">
    <property type="nucleotide sequence ID" value="NZ_CP123584.1"/>
</dbReference>
<feature type="domain" description="COQ9 C-terminal" evidence="7">
    <location>
        <begin position="115"/>
        <end position="184"/>
    </location>
</feature>
<dbReference type="PANTHER" id="PTHR21427">
    <property type="entry name" value="UBIQUINONE BIOSYNTHESIS PROTEIN COQ9, MITOCHONDRIAL"/>
    <property type="match status" value="1"/>
</dbReference>
<dbReference type="PANTHER" id="PTHR21427:SF19">
    <property type="entry name" value="UBIQUINONE BIOSYNTHESIS PROTEIN COQ9, MITOCHONDRIAL"/>
    <property type="match status" value="1"/>
</dbReference>
<evidence type="ECO:0000256" key="2">
    <source>
        <dbReference type="ARBA" id="ARBA00010766"/>
    </source>
</evidence>
<evidence type="ECO:0000313" key="8">
    <source>
        <dbReference type="EMBL" id="WZK89802.1"/>
    </source>
</evidence>
<dbReference type="InterPro" id="IPR013718">
    <property type="entry name" value="COQ9_C"/>
</dbReference>
<keyword evidence="3" id="KW-0831">Ubiquinone biosynthesis</keyword>
<keyword evidence="5" id="KW-0446">Lipid-binding</keyword>
<sequence>MSYHEIRDQLVNAALVHVAFDGWTDATFDAAVQDAGLDANLARAICPRGGVDLALAFHARGDQLMLERLRAADLSPLRFRDRIALAVRLRLEVVDDKEAVRRGTTLFALPGYAADGARAIWGTCDLIWNELGDGSDDLNWYTKRGTLSAVYSSTVLFWLGDDSPDHHATWEFLDRRIDNVMQFEKLKSQARKNPLLKPFLAGPEWLASQIRRPRSHDDLPGSVRSD</sequence>
<dbReference type="Pfam" id="PF08511">
    <property type="entry name" value="COQ9"/>
    <property type="match status" value="1"/>
</dbReference>
<evidence type="ECO:0000313" key="9">
    <source>
        <dbReference type="Proteomes" id="UP001623232"/>
    </source>
</evidence>
<protein>
    <submittedName>
        <fullName evidence="8">COQ9 family protein</fullName>
    </submittedName>
</protein>
<evidence type="ECO:0000256" key="6">
    <source>
        <dbReference type="ARBA" id="ARBA00058104"/>
    </source>
</evidence>
<keyword evidence="4" id="KW-0809">Transit peptide</keyword>
<evidence type="ECO:0000259" key="7">
    <source>
        <dbReference type="Pfam" id="PF08511"/>
    </source>
</evidence>
<reference evidence="8 9" key="1">
    <citation type="submission" date="2023-04" db="EMBL/GenBank/DDBJ databases">
        <title>Complete genome sequence of Alisedimentitalea scapharcae.</title>
        <authorList>
            <person name="Rong J.-C."/>
            <person name="Yi M.-L."/>
            <person name="Zhao Q."/>
        </authorList>
    </citation>
    <scope>NUCLEOTIDE SEQUENCE [LARGE SCALE GENOMIC DNA]</scope>
    <source>
        <strain evidence="8 9">KCTC 42119</strain>
    </source>
</reference>
<comment type="function">
    <text evidence="6">Membrane-associated protein that warps the membrane surface to access and bind aromatic isoprenes with high specificity, including ubiquinone (CoQ) isoprene intermediates and presents them directly to COQ7, therefore facilitating the COQ7-mediated hydroxylase step. Participates in the biosynthesis of coenzyme Q, also named ubiquinone, an essential lipid-soluble electron transporter for aerobic cellular respiration.</text>
</comment>
<dbReference type="Gene3D" id="1.10.357.10">
    <property type="entry name" value="Tetracycline Repressor, domain 2"/>
    <property type="match status" value="1"/>
</dbReference>
<organism evidence="8 9">
    <name type="scientific">Aliisedimentitalea scapharcae</name>
    <dbReference type="NCBI Taxonomy" id="1524259"/>
    <lineage>
        <taxon>Bacteria</taxon>
        <taxon>Pseudomonadati</taxon>
        <taxon>Pseudomonadota</taxon>
        <taxon>Alphaproteobacteria</taxon>
        <taxon>Rhodobacterales</taxon>
        <taxon>Roseobacteraceae</taxon>
        <taxon>Aliisedimentitalea</taxon>
    </lineage>
</organism>
<evidence type="ECO:0000256" key="3">
    <source>
        <dbReference type="ARBA" id="ARBA00022688"/>
    </source>
</evidence>
<dbReference type="NCBIfam" id="TIGR02396">
    <property type="entry name" value="diverge_rpsU"/>
    <property type="match status" value="1"/>
</dbReference>
<proteinExistence type="inferred from homology"/>
<dbReference type="InterPro" id="IPR012762">
    <property type="entry name" value="Ubiq_biosynth_COQ9"/>
</dbReference>
<keyword evidence="9" id="KW-1185">Reference proteome</keyword>